<sequence>MQLTTDVAQTELEFYELVGGFDEDEDEKEGEEPAAALPDPTEEENAAEGAAMEMEVAQGFEEMGVEEGEDMDLD</sequence>
<evidence type="ECO:0000256" key="1">
    <source>
        <dbReference type="SAM" id="MobiDB-lite"/>
    </source>
</evidence>
<gene>
    <name evidence="2" type="ORF">PG994_013772</name>
</gene>
<proteinExistence type="predicted"/>
<dbReference type="GeneID" id="92098244"/>
<feature type="compositionally biased region" description="Acidic residues" evidence="1">
    <location>
        <begin position="21"/>
        <end position="32"/>
    </location>
</feature>
<organism evidence="2 3">
    <name type="scientific">Apiospora phragmitis</name>
    <dbReference type="NCBI Taxonomy" id="2905665"/>
    <lineage>
        <taxon>Eukaryota</taxon>
        <taxon>Fungi</taxon>
        <taxon>Dikarya</taxon>
        <taxon>Ascomycota</taxon>
        <taxon>Pezizomycotina</taxon>
        <taxon>Sordariomycetes</taxon>
        <taxon>Xylariomycetidae</taxon>
        <taxon>Amphisphaeriales</taxon>
        <taxon>Apiosporaceae</taxon>
        <taxon>Apiospora</taxon>
    </lineage>
</organism>
<comment type="caution">
    <text evidence="2">The sequence shown here is derived from an EMBL/GenBank/DDBJ whole genome shotgun (WGS) entry which is preliminary data.</text>
</comment>
<accession>A0ABR1T2G0</accession>
<reference evidence="2 3" key="1">
    <citation type="submission" date="2023-01" db="EMBL/GenBank/DDBJ databases">
        <title>Analysis of 21 Apiospora genomes using comparative genomics revels a genus with tremendous synthesis potential of carbohydrate active enzymes and secondary metabolites.</title>
        <authorList>
            <person name="Sorensen T."/>
        </authorList>
    </citation>
    <scope>NUCLEOTIDE SEQUENCE [LARGE SCALE GENOMIC DNA]</scope>
    <source>
        <strain evidence="2 3">CBS 135458</strain>
    </source>
</reference>
<protein>
    <submittedName>
        <fullName evidence="2">Uncharacterized protein</fullName>
    </submittedName>
</protein>
<dbReference type="EMBL" id="JAQQWL010000015">
    <property type="protein sequence ID" value="KAK8040765.1"/>
    <property type="molecule type" value="Genomic_DNA"/>
</dbReference>
<feature type="region of interest" description="Disordered" evidence="1">
    <location>
        <begin position="20"/>
        <end position="50"/>
    </location>
</feature>
<dbReference type="Proteomes" id="UP001480595">
    <property type="component" value="Unassembled WGS sequence"/>
</dbReference>
<evidence type="ECO:0000313" key="3">
    <source>
        <dbReference type="Proteomes" id="UP001480595"/>
    </source>
</evidence>
<keyword evidence="3" id="KW-1185">Reference proteome</keyword>
<evidence type="ECO:0000313" key="2">
    <source>
        <dbReference type="EMBL" id="KAK8040765.1"/>
    </source>
</evidence>
<dbReference type="RefSeq" id="XP_066708310.1">
    <property type="nucleotide sequence ID" value="XM_066865181.1"/>
</dbReference>
<name>A0ABR1T2G0_9PEZI</name>